<keyword evidence="2" id="KW-1185">Reference proteome</keyword>
<sequence length="108" mass="13007">MKEFFQEDERLGISLPKLERTWEDHTLKEQTKILSYWEKERAKIPDRIKELEVLVKGKTNDLLLENDEQRMIELNNEVIYLASIINDLNIWFRIEPVITVEEGKKLHK</sequence>
<proteinExistence type="predicted"/>
<comment type="caution">
    <text evidence="1">The sequence shown here is derived from an EMBL/GenBank/DDBJ whole genome shotgun (WGS) entry which is preliminary data.</text>
</comment>
<dbReference type="Proteomes" id="UP001230005">
    <property type="component" value="Unassembled WGS sequence"/>
</dbReference>
<name>A0ABU0A0U7_9BACI</name>
<protein>
    <submittedName>
        <fullName evidence="1">Uncharacterized protein</fullName>
    </submittedName>
</protein>
<evidence type="ECO:0000313" key="1">
    <source>
        <dbReference type="EMBL" id="MDQ0256865.1"/>
    </source>
</evidence>
<reference evidence="1 2" key="1">
    <citation type="submission" date="2023-07" db="EMBL/GenBank/DDBJ databases">
        <title>Genomic Encyclopedia of Type Strains, Phase IV (KMG-IV): sequencing the most valuable type-strain genomes for metagenomic binning, comparative biology and taxonomic classification.</title>
        <authorList>
            <person name="Goeker M."/>
        </authorList>
    </citation>
    <scope>NUCLEOTIDE SEQUENCE [LARGE SCALE GENOMIC DNA]</scope>
    <source>
        <strain evidence="1 2">DSM 9768</strain>
    </source>
</reference>
<dbReference type="EMBL" id="JAUSUG010000020">
    <property type="protein sequence ID" value="MDQ0256865.1"/>
    <property type="molecule type" value="Genomic_DNA"/>
</dbReference>
<accession>A0ABU0A0U7</accession>
<gene>
    <name evidence="1" type="ORF">J2S74_004287</name>
</gene>
<organism evidence="1 2">
    <name type="scientific">Evansella vedderi</name>
    <dbReference type="NCBI Taxonomy" id="38282"/>
    <lineage>
        <taxon>Bacteria</taxon>
        <taxon>Bacillati</taxon>
        <taxon>Bacillota</taxon>
        <taxon>Bacilli</taxon>
        <taxon>Bacillales</taxon>
        <taxon>Bacillaceae</taxon>
        <taxon>Evansella</taxon>
    </lineage>
</organism>
<evidence type="ECO:0000313" key="2">
    <source>
        <dbReference type="Proteomes" id="UP001230005"/>
    </source>
</evidence>
<dbReference type="RefSeq" id="WP_307329656.1">
    <property type="nucleotide sequence ID" value="NZ_JAUSUG010000020.1"/>
</dbReference>